<dbReference type="STRING" id="1963862.B4O97_02025"/>
<comment type="caution">
    <text evidence="2">The sequence shown here is derived from an EMBL/GenBank/DDBJ whole genome shotgun (WGS) entry which is preliminary data.</text>
</comment>
<dbReference type="RefSeq" id="WP_083047820.1">
    <property type="nucleotide sequence ID" value="NZ_MWQY01000002.1"/>
</dbReference>
<dbReference type="GO" id="GO:0004476">
    <property type="term" value="F:mannose-6-phosphate isomerase activity"/>
    <property type="evidence" value="ECO:0007669"/>
    <property type="project" value="InterPro"/>
</dbReference>
<proteinExistence type="predicted"/>
<dbReference type="GO" id="GO:0008270">
    <property type="term" value="F:zinc ion binding"/>
    <property type="evidence" value="ECO:0007669"/>
    <property type="project" value="InterPro"/>
</dbReference>
<feature type="domain" description="Phosphomannose isomerase type I catalytic" evidence="1">
    <location>
        <begin position="72"/>
        <end position="125"/>
    </location>
</feature>
<organism evidence="2 3">
    <name type="scientific">Marispirochaeta aestuarii</name>
    <dbReference type="NCBI Taxonomy" id="1963862"/>
    <lineage>
        <taxon>Bacteria</taxon>
        <taxon>Pseudomonadati</taxon>
        <taxon>Spirochaetota</taxon>
        <taxon>Spirochaetia</taxon>
        <taxon>Spirochaetales</taxon>
        <taxon>Spirochaetaceae</taxon>
        <taxon>Marispirochaeta</taxon>
    </lineage>
</organism>
<dbReference type="InterPro" id="IPR014710">
    <property type="entry name" value="RmlC-like_jellyroll"/>
</dbReference>
<name>A0A1Y1S233_9SPIO</name>
<dbReference type="Proteomes" id="UP000192343">
    <property type="component" value="Unassembled WGS sequence"/>
</dbReference>
<keyword evidence="3" id="KW-1185">Reference proteome</keyword>
<dbReference type="AlphaFoldDB" id="A0A1Y1S233"/>
<dbReference type="OrthoDB" id="9808275at2"/>
<evidence type="ECO:0000313" key="2">
    <source>
        <dbReference type="EMBL" id="ORC37803.1"/>
    </source>
</evidence>
<evidence type="ECO:0000313" key="3">
    <source>
        <dbReference type="Proteomes" id="UP000192343"/>
    </source>
</evidence>
<dbReference type="SUPFAM" id="SSF51182">
    <property type="entry name" value="RmlC-like cupins"/>
    <property type="match status" value="1"/>
</dbReference>
<gene>
    <name evidence="2" type="ORF">B4O97_02025</name>
</gene>
<dbReference type="CDD" id="cd07010">
    <property type="entry name" value="cupin_PMI_type_I_N_bac"/>
    <property type="match status" value="1"/>
</dbReference>
<accession>A0A1Y1S233</accession>
<dbReference type="InterPro" id="IPR011051">
    <property type="entry name" value="RmlC_Cupin_sf"/>
</dbReference>
<reference evidence="2 3" key="1">
    <citation type="submission" date="2017-03" db="EMBL/GenBank/DDBJ databases">
        <title>Draft Genome sequence of Marispirochaeta sp. strain JC444.</title>
        <authorList>
            <person name="Shivani Y."/>
            <person name="Subhash Y."/>
            <person name="Sasikala C."/>
            <person name="Ramana C."/>
        </authorList>
    </citation>
    <scope>NUCLEOTIDE SEQUENCE [LARGE SCALE GENOMIC DNA]</scope>
    <source>
        <strain evidence="2 3">JC444</strain>
    </source>
</reference>
<dbReference type="EMBL" id="MWQY01000002">
    <property type="protein sequence ID" value="ORC37803.1"/>
    <property type="molecule type" value="Genomic_DNA"/>
</dbReference>
<dbReference type="InterPro" id="IPR046457">
    <property type="entry name" value="PMI_typeI_cat"/>
</dbReference>
<sequence>MTIAEKPLAVDPTRVWRTYVGGRILDTVYGKENPGDGEFPESWLASVVSARNPGREHIDGEGLSFVSKDAGTETKSLKSLIEQDPAAFLGKRHVDRFGSDPALLVKLIDSAERLTIQAHPTRKDSLRYFNSPFGKSEFWVILGGREIDGQKPYVLFGFKPGITREKWRRLFEAQDIQGMIDALHKIPVQPGDVMAVPGGVPHAIGPGCFLLEAQEPTDFTLRPERITPKGRVLPEEACHLGAGFESMLDMFDYTPYTPEELRGRFIGSCPLDESGETCLPLTVPAMGMPFRVNYHAVPGKGELNSDGGFAVVLCLEGEGSLGDVPVGPYTALFVPAGAVNRVIETSSGKPLKLLECLPEAT</sequence>
<protein>
    <recommendedName>
        <fullName evidence="1">Phosphomannose isomerase type I catalytic domain-containing protein</fullName>
    </recommendedName>
</protein>
<evidence type="ECO:0000259" key="1">
    <source>
        <dbReference type="Pfam" id="PF20511"/>
    </source>
</evidence>
<dbReference type="Pfam" id="PF20511">
    <property type="entry name" value="PMI_typeI_cat"/>
    <property type="match status" value="1"/>
</dbReference>
<dbReference type="Gene3D" id="2.60.120.10">
    <property type="entry name" value="Jelly Rolls"/>
    <property type="match status" value="1"/>
</dbReference>